<reference evidence="2" key="1">
    <citation type="submission" date="2014-03" db="EMBL/GenBank/DDBJ databases">
        <authorList>
            <person name="Casaregola S."/>
        </authorList>
    </citation>
    <scope>NUCLEOTIDE SEQUENCE [LARGE SCALE GENOMIC DNA]</scope>
    <source>
        <strain evidence="2">CLIB 918</strain>
    </source>
</reference>
<feature type="compositionally biased region" description="Basic and acidic residues" evidence="1">
    <location>
        <begin position="31"/>
        <end position="45"/>
    </location>
</feature>
<keyword evidence="3" id="KW-1185">Reference proteome</keyword>
<evidence type="ECO:0000313" key="2">
    <source>
        <dbReference type="EMBL" id="CDO57245.1"/>
    </source>
</evidence>
<sequence length="240" mass="27481">MTSTVTTTKPLQDISHNIPSPLKSTMSPLKSELKKRQSPDHRTPESKAAQRRRLSSEEPNQDEDLKDIFSLTAMNNRLQDQQQQTDKSRLVTETRLLGVLEFNTIDSTQSIQNTTTTTTTTTTKAPSTNTDGVVKETRSIHDSIFTTRKHHHPHTHLQQYQVLPQRRPLMGMPARRAATTTPEPVPSAVTSNEKEIQLARQIEKLQLEGQYNDWLHQLEVDSWRETVDFLELEKKFMIST</sequence>
<proteinExistence type="predicted"/>
<dbReference type="Proteomes" id="UP000242525">
    <property type="component" value="Unassembled WGS sequence"/>
</dbReference>
<feature type="region of interest" description="Disordered" evidence="1">
    <location>
        <begin position="1"/>
        <end position="66"/>
    </location>
</feature>
<feature type="compositionally biased region" description="Polar residues" evidence="1">
    <location>
        <begin position="1"/>
        <end position="28"/>
    </location>
</feature>
<evidence type="ECO:0000313" key="3">
    <source>
        <dbReference type="Proteomes" id="UP000242525"/>
    </source>
</evidence>
<dbReference type="AlphaFoldDB" id="A0A0J9XII9"/>
<accession>A0A0J9XII9</accession>
<organism evidence="2 3">
    <name type="scientific">Geotrichum candidum</name>
    <name type="common">Oospora lactis</name>
    <name type="synonym">Dipodascus geotrichum</name>
    <dbReference type="NCBI Taxonomy" id="1173061"/>
    <lineage>
        <taxon>Eukaryota</taxon>
        <taxon>Fungi</taxon>
        <taxon>Dikarya</taxon>
        <taxon>Ascomycota</taxon>
        <taxon>Saccharomycotina</taxon>
        <taxon>Dipodascomycetes</taxon>
        <taxon>Dipodascales</taxon>
        <taxon>Dipodascaceae</taxon>
        <taxon>Geotrichum</taxon>
    </lineage>
</organism>
<protein>
    <submittedName>
        <fullName evidence="2">Uncharacterized protein</fullName>
    </submittedName>
</protein>
<dbReference type="EMBL" id="CCBN010000019">
    <property type="protein sequence ID" value="CDO57245.1"/>
    <property type="molecule type" value="Genomic_DNA"/>
</dbReference>
<name>A0A0J9XII9_GEOCN</name>
<evidence type="ECO:0000256" key="1">
    <source>
        <dbReference type="SAM" id="MobiDB-lite"/>
    </source>
</evidence>
<comment type="caution">
    <text evidence="2">The sequence shown here is derived from an EMBL/GenBank/DDBJ whole genome shotgun (WGS) entry which is preliminary data.</text>
</comment>
<gene>
    <name evidence="2" type="ORF">BN980_GECA19s02094g</name>
</gene>